<dbReference type="GO" id="GO:0016740">
    <property type="term" value="F:transferase activity"/>
    <property type="evidence" value="ECO:0007669"/>
    <property type="project" value="UniProtKB-KW"/>
</dbReference>
<evidence type="ECO:0000313" key="3">
    <source>
        <dbReference type="Proteomes" id="UP001317629"/>
    </source>
</evidence>
<dbReference type="PANTHER" id="PTHR12526">
    <property type="entry name" value="GLYCOSYLTRANSFERASE"/>
    <property type="match status" value="1"/>
</dbReference>
<reference evidence="2 3" key="1">
    <citation type="journal article" date="2023" name="Int. J. Syst. Evol. Microbiol.">
        <title>Methylocystis iwaonis sp. nov., a type II methane-oxidizing bacterium from surface soil of a rice paddy field in Japan, and emended description of the genus Methylocystis (ex Whittenbury et al. 1970) Bowman et al. 1993.</title>
        <authorList>
            <person name="Kaise H."/>
            <person name="Sawadogo J.B."/>
            <person name="Alam M.S."/>
            <person name="Ueno C."/>
            <person name="Dianou D."/>
            <person name="Shinjo R."/>
            <person name="Asakawa S."/>
        </authorList>
    </citation>
    <scope>NUCLEOTIDE SEQUENCE [LARGE SCALE GENOMIC DNA]</scope>
    <source>
        <strain evidence="2 3">SS37A-Re</strain>
    </source>
</reference>
<evidence type="ECO:0000259" key="1">
    <source>
        <dbReference type="Pfam" id="PF00534"/>
    </source>
</evidence>
<sequence length="369" mass="39889">MSPTREKTVAIVQTQAENAGAQEIARQLANGFAARGWRVRQIFFFRRTESFDADPNVFFCAKERPSTAFGVLKLIGALYSEFRREKPDAVVTLQHYGNLIGAPIARLAGKSVVIANQLTSAQLVPGPVALADKLMGAIGFYDHIVVNSAQTEAEYRDYPSSYAKLLTRVDHGFFDKSSPLAKSQARARLGLPQEVPLLGCAARLHHLKQLDLAIRTLVENPDQHLALAGQGQERDNLEALAAALGVADRTHFLGELGTAQMGAFLASLDCFVFPSAAETFGLAPVEAAQAGVPVVVNDIEVLREVLAVDGEPCAIFVDARDTKAFAAATRRLLSDAELSAKLTAVGRRLTERYPLDAMIEDYVRLAASA</sequence>
<dbReference type="SUPFAM" id="SSF53756">
    <property type="entry name" value="UDP-Glycosyltransferase/glycogen phosphorylase"/>
    <property type="match status" value="1"/>
</dbReference>
<dbReference type="EMBL" id="AP027142">
    <property type="protein sequence ID" value="BDV34701.1"/>
    <property type="molecule type" value="Genomic_DNA"/>
</dbReference>
<dbReference type="PANTHER" id="PTHR12526:SF634">
    <property type="entry name" value="BLL3361 PROTEIN"/>
    <property type="match status" value="1"/>
</dbReference>
<gene>
    <name evidence="2" type="ORF">SS37A_22300</name>
</gene>
<organism evidence="2 3">
    <name type="scientific">Methylocystis iwaonis</name>
    <dbReference type="NCBI Taxonomy" id="2885079"/>
    <lineage>
        <taxon>Bacteria</taxon>
        <taxon>Pseudomonadati</taxon>
        <taxon>Pseudomonadota</taxon>
        <taxon>Alphaproteobacteria</taxon>
        <taxon>Hyphomicrobiales</taxon>
        <taxon>Methylocystaceae</taxon>
        <taxon>Methylocystis</taxon>
    </lineage>
</organism>
<feature type="domain" description="Glycosyl transferase family 1" evidence="1">
    <location>
        <begin position="184"/>
        <end position="347"/>
    </location>
</feature>
<dbReference type="Gene3D" id="3.40.50.2000">
    <property type="entry name" value="Glycogen Phosphorylase B"/>
    <property type="match status" value="2"/>
</dbReference>
<dbReference type="InterPro" id="IPR001296">
    <property type="entry name" value="Glyco_trans_1"/>
</dbReference>
<keyword evidence="3" id="KW-1185">Reference proteome</keyword>
<protein>
    <submittedName>
        <fullName evidence="2">Glycosyl transferase</fullName>
    </submittedName>
</protein>
<proteinExistence type="predicted"/>
<name>A0ABM8E9M8_9HYPH</name>
<dbReference type="Pfam" id="PF00534">
    <property type="entry name" value="Glycos_transf_1"/>
    <property type="match status" value="1"/>
</dbReference>
<keyword evidence="2" id="KW-0808">Transferase</keyword>
<dbReference type="RefSeq" id="WP_281927950.1">
    <property type="nucleotide sequence ID" value="NZ_AP027142.1"/>
</dbReference>
<dbReference type="CDD" id="cd03801">
    <property type="entry name" value="GT4_PimA-like"/>
    <property type="match status" value="1"/>
</dbReference>
<accession>A0ABM8E9M8</accession>
<dbReference type="Proteomes" id="UP001317629">
    <property type="component" value="Chromosome"/>
</dbReference>
<evidence type="ECO:0000313" key="2">
    <source>
        <dbReference type="EMBL" id="BDV34701.1"/>
    </source>
</evidence>